<dbReference type="RefSeq" id="WP_188974873.1">
    <property type="nucleotide sequence ID" value="NZ_BMPD01000001.1"/>
</dbReference>
<keyword evidence="1" id="KW-0472">Membrane</keyword>
<comment type="caution">
    <text evidence="2">The sequence shown here is derived from an EMBL/GenBank/DDBJ whole genome shotgun (WGS) entry which is preliminary data.</text>
</comment>
<dbReference type="AlphaFoldDB" id="A0A830EG47"/>
<evidence type="ECO:0000313" key="3">
    <source>
        <dbReference type="Proteomes" id="UP000614221"/>
    </source>
</evidence>
<feature type="transmembrane region" description="Helical" evidence="1">
    <location>
        <begin position="7"/>
        <end position="25"/>
    </location>
</feature>
<dbReference type="EMBL" id="BMPD01000001">
    <property type="protein sequence ID" value="GGK54392.1"/>
    <property type="molecule type" value="Genomic_DNA"/>
</dbReference>
<dbReference type="Proteomes" id="UP000614221">
    <property type="component" value="Unassembled WGS sequence"/>
</dbReference>
<accession>A0A830EG47</accession>
<proteinExistence type="predicted"/>
<name>A0A830EG47_9EURY</name>
<keyword evidence="1" id="KW-0812">Transmembrane</keyword>
<reference evidence="2" key="2">
    <citation type="submission" date="2020-09" db="EMBL/GenBank/DDBJ databases">
        <authorList>
            <person name="Sun Q."/>
            <person name="Ohkuma M."/>
        </authorList>
    </citation>
    <scope>NUCLEOTIDE SEQUENCE</scope>
    <source>
        <strain evidence="2">JCM 19018</strain>
    </source>
</reference>
<organism evidence="2 3">
    <name type="scientific">Haloarcula sebkhae</name>
    <dbReference type="NCBI Taxonomy" id="932660"/>
    <lineage>
        <taxon>Archaea</taxon>
        <taxon>Methanobacteriati</taxon>
        <taxon>Methanobacteriota</taxon>
        <taxon>Stenosarchaea group</taxon>
        <taxon>Halobacteria</taxon>
        <taxon>Halobacteriales</taxon>
        <taxon>Haloarculaceae</taxon>
        <taxon>Haloarcula</taxon>
    </lineage>
</organism>
<dbReference type="OrthoDB" id="379878at2157"/>
<feature type="transmembrane region" description="Helical" evidence="1">
    <location>
        <begin position="54"/>
        <end position="72"/>
    </location>
</feature>
<keyword evidence="1" id="KW-1133">Transmembrane helix</keyword>
<reference evidence="2" key="1">
    <citation type="journal article" date="2014" name="Int. J. Syst. Evol. Microbiol.">
        <title>Complete genome sequence of Corynebacterium casei LMG S-19264T (=DSM 44701T), isolated from a smear-ripened cheese.</title>
        <authorList>
            <consortium name="US DOE Joint Genome Institute (JGI-PGF)"/>
            <person name="Walter F."/>
            <person name="Albersmeier A."/>
            <person name="Kalinowski J."/>
            <person name="Ruckert C."/>
        </authorList>
    </citation>
    <scope>NUCLEOTIDE SEQUENCE</scope>
    <source>
        <strain evidence="2">JCM 19018</strain>
    </source>
</reference>
<evidence type="ECO:0000313" key="2">
    <source>
        <dbReference type="EMBL" id="GGK54392.1"/>
    </source>
</evidence>
<gene>
    <name evidence="2" type="ORF">GCM10009067_03640</name>
</gene>
<protein>
    <submittedName>
        <fullName evidence="2">Uncharacterized protein</fullName>
    </submittedName>
</protein>
<sequence>MGRKHKAGEVVAYLLAVLTGFGLFLTTDRVSISTNAREHTHEYSVMSGIQLKRASVINLVAFTYAVVSIAFVRIPTFLASNGENLLDSLSVGVDERGLTTGLIPEPTPTEVLTLSAAEEGINNIDLNDETQEP</sequence>
<evidence type="ECO:0000256" key="1">
    <source>
        <dbReference type="SAM" id="Phobius"/>
    </source>
</evidence>